<proteinExistence type="predicted"/>
<evidence type="ECO:0000256" key="3">
    <source>
        <dbReference type="SAM" id="SignalP"/>
    </source>
</evidence>
<dbReference type="InterPro" id="IPR023614">
    <property type="entry name" value="Porin_dom_sf"/>
</dbReference>
<organism evidence="4 5">
    <name type="scientific">Sphingorhabdus lutea</name>
    <dbReference type="NCBI Taxonomy" id="1913578"/>
    <lineage>
        <taxon>Bacteria</taxon>
        <taxon>Pseudomonadati</taxon>
        <taxon>Pseudomonadota</taxon>
        <taxon>Alphaproteobacteria</taxon>
        <taxon>Sphingomonadales</taxon>
        <taxon>Sphingomonadaceae</taxon>
        <taxon>Sphingorhabdus</taxon>
    </lineage>
</organism>
<feature type="coiled-coil region" evidence="1">
    <location>
        <begin position="23"/>
        <end position="50"/>
    </location>
</feature>
<feature type="signal peptide" evidence="3">
    <location>
        <begin position="1"/>
        <end position="24"/>
    </location>
</feature>
<dbReference type="STRING" id="1913578.LPB140_04620"/>
<keyword evidence="1" id="KW-0175">Coiled coil</keyword>
<reference evidence="4 5" key="1">
    <citation type="submission" date="2016-11" db="EMBL/GenBank/DDBJ databases">
        <title>Sphingorhabdus sp. LPB0140, isolated from marine environment.</title>
        <authorList>
            <person name="Kim E."/>
            <person name="Yi H."/>
        </authorList>
    </citation>
    <scope>NUCLEOTIDE SEQUENCE [LARGE SCALE GENOMIC DNA]</scope>
    <source>
        <strain evidence="4 5">LPB0140</strain>
    </source>
</reference>
<dbReference type="SUPFAM" id="SSF56935">
    <property type="entry name" value="Porins"/>
    <property type="match status" value="1"/>
</dbReference>
<dbReference type="Proteomes" id="UP000242561">
    <property type="component" value="Chromosome"/>
</dbReference>
<dbReference type="Pfam" id="PF07396">
    <property type="entry name" value="Porin_O_P"/>
    <property type="match status" value="1"/>
</dbReference>
<feature type="region of interest" description="Disordered" evidence="2">
    <location>
        <begin position="61"/>
        <end position="83"/>
    </location>
</feature>
<accession>A0A1L3JEM9</accession>
<feature type="compositionally biased region" description="Basic and acidic residues" evidence="2">
    <location>
        <begin position="61"/>
        <end position="80"/>
    </location>
</feature>
<evidence type="ECO:0000256" key="2">
    <source>
        <dbReference type="SAM" id="MobiDB-lite"/>
    </source>
</evidence>
<keyword evidence="5" id="KW-1185">Reference proteome</keyword>
<dbReference type="KEGG" id="sphl:LPB140_04620"/>
<feature type="chain" id="PRO_5012927780" evidence="3">
    <location>
        <begin position="25"/>
        <end position="453"/>
    </location>
</feature>
<sequence>MGKLLLSSSAAASCLFLSINPAAAQESQNVEALQAEIAALKAQLAVLSDKVDANAKKAEDAKANEAKAQEKPAQSKEKVKWKGAPEFSNDDGWSFKPRGRILYDAATVSTPSGITDNGLGFSNEVRRARLGVQGTIPGGFEYKFEGDFANGGVELTDAFLAYAGKNVTINVGQHNNFQGLEELSSSNDTSFKERAAFTDAFGFKRKVGISAEYNNGPLLLQAGVFTDNVDDLAEDGNNSRSLDGRIVVAPKIGGNQLHLGASVHVRELGDTVTSVRYRQRPLVHSTDVRFINTGTINNATTESSYGLEAAVISGRFHAVAEGHWLKLNRTGLQDPSFDGQSIEAGVFLTNDKREYKGGVFKGVKVSNPVGKGGFGALQFNLRYDRLNLTDAGDAVFGGKQDSYQASLIWTPIDYVRFMINYAKMDYSDAAIAAAGGNRDYSVNVLGFRSQISF</sequence>
<protein>
    <submittedName>
        <fullName evidence="4">Porin</fullName>
    </submittedName>
</protein>
<gene>
    <name evidence="4" type="ORF">LPB140_04620</name>
</gene>
<name>A0A1L3JEM9_9SPHN</name>
<dbReference type="AlphaFoldDB" id="A0A1L3JEM9"/>
<evidence type="ECO:0000313" key="5">
    <source>
        <dbReference type="Proteomes" id="UP000242561"/>
    </source>
</evidence>
<evidence type="ECO:0000313" key="4">
    <source>
        <dbReference type="EMBL" id="APG63582.1"/>
    </source>
</evidence>
<dbReference type="EMBL" id="CP018154">
    <property type="protein sequence ID" value="APG63582.1"/>
    <property type="molecule type" value="Genomic_DNA"/>
</dbReference>
<evidence type="ECO:0000256" key="1">
    <source>
        <dbReference type="SAM" id="Coils"/>
    </source>
</evidence>
<dbReference type="Gene3D" id="2.40.160.10">
    <property type="entry name" value="Porin"/>
    <property type="match status" value="1"/>
</dbReference>
<keyword evidence="3" id="KW-0732">Signal</keyword>
<dbReference type="InterPro" id="IPR010870">
    <property type="entry name" value="Porin_O/P"/>
</dbReference>